<dbReference type="Pfam" id="PF00175">
    <property type="entry name" value="NAD_binding_1"/>
    <property type="match status" value="1"/>
</dbReference>
<evidence type="ECO:0000256" key="3">
    <source>
        <dbReference type="ARBA" id="ARBA00022630"/>
    </source>
</evidence>
<feature type="binding site" evidence="12">
    <location>
        <begin position="423"/>
        <end position="426"/>
    </location>
    <ligand>
        <name>FAD</name>
        <dbReference type="ChEBI" id="CHEBI:57692"/>
    </ligand>
</feature>
<dbReference type="Gene3D" id="3.40.50.80">
    <property type="entry name" value="Nucleotide-binding domain of ferredoxin-NADP reductase (FNR) module"/>
    <property type="match status" value="1"/>
</dbReference>
<feature type="binding site" evidence="12">
    <location>
        <begin position="390"/>
        <end position="393"/>
    </location>
    <ligand>
        <name>FAD</name>
        <dbReference type="ChEBI" id="CHEBI:57692"/>
    </ligand>
</feature>
<dbReference type="Gene3D" id="3.40.50.360">
    <property type="match status" value="1"/>
</dbReference>
<evidence type="ECO:0000259" key="13">
    <source>
        <dbReference type="PROSITE" id="PS50902"/>
    </source>
</evidence>
<keyword evidence="9 11" id="KW-0198">Cysteine biosynthesis</keyword>
<dbReference type="InterPro" id="IPR010199">
    <property type="entry name" value="CysJ"/>
</dbReference>
<evidence type="ECO:0000313" key="15">
    <source>
        <dbReference type="EMBL" id="RVU34440.1"/>
    </source>
</evidence>
<comment type="function">
    <text evidence="11">Component of the sulfite reductase complex that catalyzes the 6-electron reduction of sulfite to sulfide. This is one of several activities required for the biosynthesis of L-cysteine from sulfate. The flavoprotein component catalyzes the electron flow from NADPH -&gt; FAD -&gt; FMN to the hemoprotein component.</text>
</comment>
<feature type="binding site" evidence="12">
    <location>
        <begin position="154"/>
        <end position="163"/>
    </location>
    <ligand>
        <name>FMN</name>
        <dbReference type="ChEBI" id="CHEBI:58210"/>
    </ligand>
</feature>
<keyword evidence="3 11" id="KW-0285">Flavoprotein</keyword>
<dbReference type="InterPro" id="IPR003097">
    <property type="entry name" value="CysJ-like_FAD-binding"/>
</dbReference>
<name>A0A437QJ53_9GAMM</name>
<keyword evidence="4 11" id="KW-0288">FMN</keyword>
<evidence type="ECO:0000256" key="6">
    <source>
        <dbReference type="ARBA" id="ARBA00022857"/>
    </source>
</evidence>
<feature type="binding site" evidence="12">
    <location>
        <position position="564"/>
    </location>
    <ligand>
        <name>NADP(+)</name>
        <dbReference type="ChEBI" id="CHEBI:58349"/>
    </ligand>
</feature>
<evidence type="ECO:0000256" key="9">
    <source>
        <dbReference type="ARBA" id="ARBA00023192"/>
    </source>
</evidence>
<dbReference type="InterPro" id="IPR039261">
    <property type="entry name" value="FNR_nucleotide-bd"/>
</dbReference>
<dbReference type="Pfam" id="PF00258">
    <property type="entry name" value="Flavodoxin_1"/>
    <property type="match status" value="1"/>
</dbReference>
<feature type="domain" description="FAD-binding FR-type" evidence="14">
    <location>
        <begin position="238"/>
        <end position="452"/>
    </location>
</feature>
<dbReference type="GO" id="GO:0050660">
    <property type="term" value="F:flavin adenine dinucleotide binding"/>
    <property type="evidence" value="ECO:0007669"/>
    <property type="project" value="InterPro"/>
</dbReference>
<accession>A0A437QJ53</accession>
<evidence type="ECO:0000256" key="12">
    <source>
        <dbReference type="PIRSR" id="PIRSR000207-1"/>
    </source>
</evidence>
<dbReference type="NCBIfam" id="TIGR01931">
    <property type="entry name" value="cysJ"/>
    <property type="match status" value="1"/>
</dbReference>
<feature type="binding site" evidence="12">
    <location>
        <begin position="528"/>
        <end position="532"/>
    </location>
    <ligand>
        <name>NADP(+)</name>
        <dbReference type="ChEBI" id="CHEBI:58349"/>
    </ligand>
</feature>
<feature type="binding site" evidence="12">
    <location>
        <begin position="71"/>
        <end position="76"/>
    </location>
    <ligand>
        <name>FMN</name>
        <dbReference type="ChEBI" id="CHEBI:58210"/>
    </ligand>
</feature>
<dbReference type="InterPro" id="IPR008254">
    <property type="entry name" value="Flavodoxin/NO_synth"/>
</dbReference>
<dbReference type="EMBL" id="SACS01000018">
    <property type="protein sequence ID" value="RVU34440.1"/>
    <property type="molecule type" value="Genomic_DNA"/>
</dbReference>
<dbReference type="GO" id="GO:0019344">
    <property type="term" value="P:cysteine biosynthetic process"/>
    <property type="evidence" value="ECO:0007669"/>
    <property type="project" value="UniProtKB-KW"/>
</dbReference>
<feature type="binding site" evidence="12">
    <location>
        <position position="326"/>
    </location>
    <ligand>
        <name>FAD</name>
        <dbReference type="ChEBI" id="CHEBI:57692"/>
    </ligand>
</feature>
<dbReference type="PROSITE" id="PS51384">
    <property type="entry name" value="FAD_FR"/>
    <property type="match status" value="1"/>
</dbReference>
<sequence length="602" mass="65315">MLLASLTAQASPLSAQQVKDLQALVSQLNPIQQAWVSGYLAAAAQFAGQSAGTVAATQVAEASTLTILYASQTGNAKAVASKIKAAAESKGFAVAFSDIASYKTTALVKEKFLIIVASTYGEGEPPESAVSFHKFLFGKKAPQLPQLQYAVLGLGDSSYEFFCQTAVDFDTKLATLGAKRLHPAALLDVDYDAQASEWQQQALTQFEPLLKAANSAPSAQVIAWPGATDGHHSLYNKQHPLQAELSVNQKITGRDSTKDVRHIEISLADSGLTYQPGDALGVYFHNDPALVSAILAATGIAADSKVQFDGAEHTVQQLLTEQLELTQSYPSFVEKYAAATGNAKLQQLATDKTALREFLAQHQTADVVLQYPGSLSAQQLVDSLRKQQPRLYSIASSQAEVGEEVHLTVGVVRFDSFGQTHLGGASGFLAERLAEGQQVKVFVEHNDNFRLPNHDTPVIMIGPGTGIAPFRAFLQERDNAGATGQNWLFFGNPHFTQDFLYQVELQDYLKRGVLSKLDVAFSRDQAQKVYVQDKLLSKGAEVWSWLEQGAHLYICGDGSKMAKDVHQALLQIAQTHGGLNDEAAGDYFEQLRESKRYQKDVY</sequence>
<evidence type="ECO:0000256" key="5">
    <source>
        <dbReference type="ARBA" id="ARBA00022827"/>
    </source>
</evidence>
<dbReference type="InterPro" id="IPR001094">
    <property type="entry name" value="Flavdoxin-like"/>
</dbReference>
<keyword evidence="6 11" id="KW-0521">NADP</keyword>
<evidence type="ECO:0000256" key="10">
    <source>
        <dbReference type="ARBA" id="ARBA00052219"/>
    </source>
</evidence>
<dbReference type="Pfam" id="PF00667">
    <property type="entry name" value="FAD_binding_1"/>
    <property type="match status" value="1"/>
</dbReference>
<feature type="binding site" evidence="12">
    <location>
        <begin position="118"/>
        <end position="121"/>
    </location>
    <ligand>
        <name>FMN</name>
        <dbReference type="ChEBI" id="CHEBI:58210"/>
    </ligand>
</feature>
<protein>
    <recommendedName>
        <fullName evidence="11">Sulfite reductase [NADPH] flavoprotein alpha-component</fullName>
        <shortName evidence="11">SiR-FP</shortName>
        <ecNumber evidence="11">1.8.1.2</ecNumber>
    </recommendedName>
</protein>
<dbReference type="InterPro" id="IPR029039">
    <property type="entry name" value="Flavoprotein-like_sf"/>
</dbReference>
<dbReference type="FunFam" id="3.40.50.80:FF:000001">
    <property type="entry name" value="NADPH--cytochrome P450 reductase 1"/>
    <property type="match status" value="1"/>
</dbReference>
<feature type="domain" description="Flavodoxin-like" evidence="13">
    <location>
        <begin position="65"/>
        <end position="203"/>
    </location>
</feature>
<dbReference type="SUPFAM" id="SSF52218">
    <property type="entry name" value="Flavoproteins"/>
    <property type="match status" value="1"/>
</dbReference>
<dbReference type="InterPro" id="IPR001433">
    <property type="entry name" value="OxRdtase_FAD/NAD-bd"/>
</dbReference>
<dbReference type="PIRSF" id="PIRSF000207">
    <property type="entry name" value="SiR-FP_CysJ"/>
    <property type="match status" value="1"/>
</dbReference>
<dbReference type="EC" id="1.8.1.2" evidence="11"/>
<feature type="binding site" evidence="12">
    <location>
        <begin position="408"/>
        <end position="410"/>
    </location>
    <ligand>
        <name>FAD</name>
        <dbReference type="ChEBI" id="CHEBI:57692"/>
    </ligand>
</feature>
<dbReference type="InterPro" id="IPR023173">
    <property type="entry name" value="NADPH_Cyt_P450_Rdtase_alpha"/>
</dbReference>
<comment type="subunit">
    <text evidence="11">Alpha(8)-beta(8). The alpha component is a flavoprotein, the beta component is a hemoprotein.</text>
</comment>
<dbReference type="Gene3D" id="2.40.30.10">
    <property type="entry name" value="Translation factors"/>
    <property type="match status" value="1"/>
</dbReference>
<dbReference type="GO" id="GO:0005829">
    <property type="term" value="C:cytosol"/>
    <property type="evidence" value="ECO:0007669"/>
    <property type="project" value="TreeGrafter"/>
</dbReference>
<dbReference type="SUPFAM" id="SSF63380">
    <property type="entry name" value="Riboflavin synthase domain-like"/>
    <property type="match status" value="1"/>
</dbReference>
<keyword evidence="16" id="KW-1185">Reference proteome</keyword>
<evidence type="ECO:0000256" key="2">
    <source>
        <dbReference type="ARBA" id="ARBA00022605"/>
    </source>
</evidence>
<evidence type="ECO:0000256" key="1">
    <source>
        <dbReference type="ARBA" id="ARBA00022448"/>
    </source>
</evidence>
<evidence type="ECO:0000259" key="14">
    <source>
        <dbReference type="PROSITE" id="PS51384"/>
    </source>
</evidence>
<dbReference type="InterPro" id="IPR001709">
    <property type="entry name" value="Flavoprot_Pyr_Nucl_cyt_Rdtase"/>
</dbReference>
<evidence type="ECO:0000256" key="4">
    <source>
        <dbReference type="ARBA" id="ARBA00022643"/>
    </source>
</evidence>
<evidence type="ECO:0000313" key="16">
    <source>
        <dbReference type="Proteomes" id="UP000283077"/>
    </source>
</evidence>
<reference evidence="15 16" key="1">
    <citation type="submission" date="2019-01" db="EMBL/GenBank/DDBJ databases">
        <authorList>
            <person name="Chen W.-M."/>
        </authorList>
    </citation>
    <scope>NUCLEOTIDE SEQUENCE [LARGE SCALE GENOMIC DNA]</scope>
    <source>
        <strain evidence="15 16">KYPC3</strain>
    </source>
</reference>
<dbReference type="GO" id="GO:0070814">
    <property type="term" value="P:hydrogen sulfide biosynthetic process"/>
    <property type="evidence" value="ECO:0007669"/>
    <property type="project" value="UniProtKB-UniPathway"/>
</dbReference>
<comment type="caution">
    <text evidence="15">The sequence shown here is derived from an EMBL/GenBank/DDBJ whole genome shotgun (WGS) entry which is preliminary data.</text>
</comment>
<feature type="binding site" evidence="12">
    <location>
        <begin position="522"/>
        <end position="523"/>
    </location>
    <ligand>
        <name>NADP(+)</name>
        <dbReference type="ChEBI" id="CHEBI:58349"/>
    </ligand>
</feature>
<dbReference type="PRINTS" id="PR00369">
    <property type="entry name" value="FLAVODOXIN"/>
</dbReference>
<dbReference type="RefSeq" id="WP_127700237.1">
    <property type="nucleotide sequence ID" value="NZ_SACS01000018.1"/>
</dbReference>
<dbReference type="AlphaFoldDB" id="A0A437QJ53"/>
<evidence type="ECO:0000256" key="7">
    <source>
        <dbReference type="ARBA" id="ARBA00022982"/>
    </source>
</evidence>
<keyword evidence="2 11" id="KW-0028">Amino-acid biosynthesis</keyword>
<dbReference type="Proteomes" id="UP000283077">
    <property type="component" value="Unassembled WGS sequence"/>
</dbReference>
<proteinExistence type="predicted"/>
<organism evidence="15 16">
    <name type="scientific">Rheinheimera riviphila</name>
    <dbReference type="NCBI Taxonomy" id="1834037"/>
    <lineage>
        <taxon>Bacteria</taxon>
        <taxon>Pseudomonadati</taxon>
        <taxon>Pseudomonadota</taxon>
        <taxon>Gammaproteobacteria</taxon>
        <taxon>Chromatiales</taxon>
        <taxon>Chromatiaceae</taxon>
        <taxon>Rheinheimera</taxon>
    </lineage>
</organism>
<comment type="cofactor">
    <cofactor evidence="11 12">
        <name>FAD</name>
        <dbReference type="ChEBI" id="CHEBI:57692"/>
    </cofactor>
    <text evidence="11 12">Binds 1 FAD per subunit.</text>
</comment>
<feature type="binding site" evidence="12">
    <location>
        <position position="602"/>
    </location>
    <ligand>
        <name>FAD</name>
        <dbReference type="ChEBI" id="CHEBI:57692"/>
    </ligand>
</feature>
<gene>
    <name evidence="15" type="ORF">EOE67_15455</name>
</gene>
<feature type="binding site" evidence="12">
    <location>
        <position position="360"/>
    </location>
    <ligand>
        <name>FAD</name>
        <dbReference type="ChEBI" id="CHEBI:57692"/>
    </ligand>
</feature>
<dbReference type="GO" id="GO:0010181">
    <property type="term" value="F:FMN binding"/>
    <property type="evidence" value="ECO:0007669"/>
    <property type="project" value="InterPro"/>
</dbReference>
<keyword evidence="8 11" id="KW-0560">Oxidoreductase</keyword>
<evidence type="ECO:0000256" key="8">
    <source>
        <dbReference type="ARBA" id="ARBA00023002"/>
    </source>
</evidence>
<dbReference type="Gene3D" id="1.20.990.10">
    <property type="entry name" value="NADPH-cytochrome p450 Reductase, Chain A, domain 3"/>
    <property type="match status" value="1"/>
</dbReference>
<dbReference type="UniPathway" id="UPA00140">
    <property type="reaction ID" value="UER00207"/>
</dbReference>
<comment type="cofactor">
    <cofactor evidence="11 12">
        <name>FMN</name>
        <dbReference type="ChEBI" id="CHEBI:58210"/>
    </cofactor>
    <text evidence="11 12">Binds 1 FMN per subunit.</text>
</comment>
<dbReference type="OrthoDB" id="9816402at2"/>
<dbReference type="InterPro" id="IPR017938">
    <property type="entry name" value="Riboflavin_synthase-like_b-brl"/>
</dbReference>
<dbReference type="PROSITE" id="PS50902">
    <property type="entry name" value="FLAVODOXIN_LIKE"/>
    <property type="match status" value="1"/>
</dbReference>
<dbReference type="PANTHER" id="PTHR19384">
    <property type="entry name" value="NITRIC OXIDE SYNTHASE-RELATED"/>
    <property type="match status" value="1"/>
</dbReference>
<dbReference type="InterPro" id="IPR017927">
    <property type="entry name" value="FAD-bd_FR_type"/>
</dbReference>
<keyword evidence="5 11" id="KW-0274">FAD</keyword>
<dbReference type="PRINTS" id="PR00371">
    <property type="entry name" value="FPNCR"/>
</dbReference>
<dbReference type="PANTHER" id="PTHR19384:SF128">
    <property type="entry name" value="NADPH OXIDOREDUCTASE A"/>
    <property type="match status" value="1"/>
</dbReference>
<evidence type="ECO:0000256" key="11">
    <source>
        <dbReference type="PIRNR" id="PIRNR000207"/>
    </source>
</evidence>
<dbReference type="GO" id="GO:0004783">
    <property type="term" value="F:sulfite reductase (NADPH) activity"/>
    <property type="evidence" value="ECO:0007669"/>
    <property type="project" value="UniProtKB-EC"/>
</dbReference>
<dbReference type="SUPFAM" id="SSF52343">
    <property type="entry name" value="Ferredoxin reductase-like, C-terminal NADP-linked domain"/>
    <property type="match status" value="1"/>
</dbReference>
<keyword evidence="1 11" id="KW-0813">Transport</keyword>
<comment type="catalytic activity">
    <reaction evidence="10 11">
        <text>hydrogen sulfide + 3 NADP(+) + 3 H2O = sulfite + 3 NADPH + 4 H(+)</text>
        <dbReference type="Rhea" id="RHEA:13801"/>
        <dbReference type="ChEBI" id="CHEBI:15377"/>
        <dbReference type="ChEBI" id="CHEBI:15378"/>
        <dbReference type="ChEBI" id="CHEBI:17359"/>
        <dbReference type="ChEBI" id="CHEBI:29919"/>
        <dbReference type="ChEBI" id="CHEBI:57783"/>
        <dbReference type="ChEBI" id="CHEBI:58349"/>
        <dbReference type="EC" id="1.8.1.2"/>
    </reaction>
</comment>
<dbReference type="CDD" id="cd06199">
    <property type="entry name" value="SiR"/>
    <property type="match status" value="1"/>
</dbReference>
<keyword evidence="7 11" id="KW-0249">Electron transport</keyword>
<comment type="pathway">
    <text evidence="11">Sulfur metabolism; hydrogen sulfide biosynthesis; hydrogen sulfide from sulfite (NADPH route): step 1/1.</text>
</comment>